<evidence type="ECO:0000256" key="1">
    <source>
        <dbReference type="SAM" id="MobiDB-lite"/>
    </source>
</evidence>
<feature type="compositionally biased region" description="Acidic residues" evidence="1">
    <location>
        <begin position="176"/>
        <end position="202"/>
    </location>
</feature>
<feature type="compositionally biased region" description="Low complexity" evidence="1">
    <location>
        <begin position="72"/>
        <end position="88"/>
    </location>
</feature>
<proteinExistence type="predicted"/>
<sequence length="536" mass="59285">MPRKNMSSPEKRRPGGGLGTTKGPSSLRSPSLPPRSSARGNANPTTHNTFIAPPPRAALSRSSSPVPDHLHNGNNSNNTTNTNTNTNNKDPDPPSYPVGAAALAAATALAARDKALLREKDLRIASLERELAIMESEFQRERDRLSSAESEAAGFWQSKYAALERQLRQLVARAEEQEEEEREEEEEEEEEDDEDEHEDQDQNEGRRGGAVNGREAELRIVLEAAKKALVERDAEIAELRAQVRGLKEWVSNSTRSDGQAQTSDEVFGEGMARLGNGLQNWVLVNFRRAKINLSNADEATILELGRLVPMYEDLAATSKIHLLQSIVSRLLVELVFDAYFVGLPNDMAQQLTQVETFLASFAASPESVNQWRSLTLTILKKDAIEKMETETSAVMDMVVCRVNTLLDSITNITSTDTRDQGLQVLVRSAIELSRLLAVQKAVFKVEMPEIVPYQRTMFDAETMEDIGGEDEENLADRDICCVTFPGIIKRGDESGGQLQYRNVISKARVLCGPEKPLSSIGAITSRRSDIGITFHR</sequence>
<comment type="caution">
    <text evidence="2">The sequence shown here is derived from an EMBL/GenBank/DDBJ whole genome shotgun (WGS) entry which is preliminary data.</text>
</comment>
<dbReference type="EMBL" id="BAAFSV010000002">
    <property type="protein sequence ID" value="GAB1312958.1"/>
    <property type="molecule type" value="Genomic_DNA"/>
</dbReference>
<keyword evidence="3" id="KW-1185">Reference proteome</keyword>
<accession>A0ABQ0G5D7</accession>
<reference evidence="2 3" key="1">
    <citation type="submission" date="2024-09" db="EMBL/GenBank/DDBJ databases">
        <title>Itraconazole resistance in Madurella fahalii resulting from another homologue of gene encoding cytochrome P450 14-alpha sterol demethylase (CYP51).</title>
        <authorList>
            <person name="Yoshioka I."/>
            <person name="Fahal A.H."/>
            <person name="Kaneko S."/>
            <person name="Yaguchi T."/>
        </authorList>
    </citation>
    <scope>NUCLEOTIDE SEQUENCE [LARGE SCALE GENOMIC DNA]</scope>
    <source>
        <strain evidence="2 3">IFM 68171</strain>
    </source>
</reference>
<protein>
    <submittedName>
        <fullName evidence="2">Involucrin repeat protein</fullName>
    </submittedName>
</protein>
<feature type="region of interest" description="Disordered" evidence="1">
    <location>
        <begin position="1"/>
        <end position="98"/>
    </location>
</feature>
<dbReference type="GeneID" id="98173912"/>
<feature type="compositionally biased region" description="Low complexity" evidence="1">
    <location>
        <begin position="24"/>
        <end position="37"/>
    </location>
</feature>
<gene>
    <name evidence="2" type="ORF">MFIFM68171_03168</name>
</gene>
<evidence type="ECO:0000313" key="3">
    <source>
        <dbReference type="Proteomes" id="UP001628179"/>
    </source>
</evidence>
<organism evidence="2 3">
    <name type="scientific">Madurella fahalii</name>
    <dbReference type="NCBI Taxonomy" id="1157608"/>
    <lineage>
        <taxon>Eukaryota</taxon>
        <taxon>Fungi</taxon>
        <taxon>Dikarya</taxon>
        <taxon>Ascomycota</taxon>
        <taxon>Pezizomycotina</taxon>
        <taxon>Sordariomycetes</taxon>
        <taxon>Sordariomycetidae</taxon>
        <taxon>Sordariales</taxon>
        <taxon>Sordariales incertae sedis</taxon>
        <taxon>Madurella</taxon>
    </lineage>
</organism>
<dbReference type="RefSeq" id="XP_070914690.1">
    <property type="nucleotide sequence ID" value="XM_071058589.1"/>
</dbReference>
<feature type="compositionally biased region" description="Polar residues" evidence="1">
    <location>
        <begin position="38"/>
        <end position="49"/>
    </location>
</feature>
<dbReference type="Proteomes" id="UP001628179">
    <property type="component" value="Unassembled WGS sequence"/>
</dbReference>
<feature type="region of interest" description="Disordered" evidence="1">
    <location>
        <begin position="172"/>
        <end position="211"/>
    </location>
</feature>
<evidence type="ECO:0000313" key="2">
    <source>
        <dbReference type="EMBL" id="GAB1312958.1"/>
    </source>
</evidence>
<name>A0ABQ0G5D7_9PEZI</name>